<proteinExistence type="predicted"/>
<evidence type="ECO:0000313" key="1">
    <source>
        <dbReference type="EnsemblPlants" id="AUR62017504-RA:cds"/>
    </source>
</evidence>
<organism evidence="1 2">
    <name type="scientific">Chenopodium quinoa</name>
    <name type="common">Quinoa</name>
    <dbReference type="NCBI Taxonomy" id="63459"/>
    <lineage>
        <taxon>Eukaryota</taxon>
        <taxon>Viridiplantae</taxon>
        <taxon>Streptophyta</taxon>
        <taxon>Embryophyta</taxon>
        <taxon>Tracheophyta</taxon>
        <taxon>Spermatophyta</taxon>
        <taxon>Magnoliopsida</taxon>
        <taxon>eudicotyledons</taxon>
        <taxon>Gunneridae</taxon>
        <taxon>Pentapetalae</taxon>
        <taxon>Caryophyllales</taxon>
        <taxon>Chenopodiaceae</taxon>
        <taxon>Chenopodioideae</taxon>
        <taxon>Atripliceae</taxon>
        <taxon>Chenopodium</taxon>
    </lineage>
</organism>
<dbReference type="EnsemblPlants" id="AUR62017504-RA">
    <property type="protein sequence ID" value="AUR62017504-RA:cds"/>
    <property type="gene ID" value="AUR62017504"/>
</dbReference>
<reference evidence="1" key="2">
    <citation type="submission" date="2021-03" db="UniProtKB">
        <authorList>
            <consortium name="EnsemblPlants"/>
        </authorList>
    </citation>
    <scope>IDENTIFICATION</scope>
</reference>
<dbReference type="InterPro" id="IPR036691">
    <property type="entry name" value="Endo/exonu/phosph_ase_sf"/>
</dbReference>
<sequence>MSLRTYSINHIDAWVRSKEYDEWRFTGVYGHPEEENKYRTRLLMEGLWDVSNKPWLVGGDFNLMLHSGKKQGGCDFCLEEASIFRNTVTACHLEDLGFIGHDFRWTNNRGGVENIQERLDRFLANRAWRDLFLGSFVTHLTKRRSDHLPILEMWLRDENCAEIILSAWEYGGDLCSKIAFTSARLSSWSREKFGDFVKELDACKAQMKFLMGEYQSEEVISQMRALDDRMDELEKREEMYWKQRSRQDWLKHEAATLRQSL</sequence>
<dbReference type="Gene3D" id="3.60.10.10">
    <property type="entry name" value="Endonuclease/exonuclease/phosphatase"/>
    <property type="match status" value="1"/>
</dbReference>
<dbReference type="PANTHER" id="PTHR33710:SF77">
    <property type="entry name" value="DNASE I-LIKE SUPERFAMILY PROTEIN"/>
    <property type="match status" value="1"/>
</dbReference>
<protein>
    <recommendedName>
        <fullName evidence="3">Endonuclease/exonuclease/phosphatase domain-containing protein</fullName>
    </recommendedName>
</protein>
<reference evidence="1" key="1">
    <citation type="journal article" date="2017" name="Nature">
        <title>The genome of Chenopodium quinoa.</title>
        <authorList>
            <person name="Jarvis D.E."/>
            <person name="Ho Y.S."/>
            <person name="Lightfoot D.J."/>
            <person name="Schmoeckel S.M."/>
            <person name="Li B."/>
            <person name="Borm T.J.A."/>
            <person name="Ohyanagi H."/>
            <person name="Mineta K."/>
            <person name="Michell C.T."/>
            <person name="Saber N."/>
            <person name="Kharbatia N.M."/>
            <person name="Rupper R.R."/>
            <person name="Sharp A.R."/>
            <person name="Dally N."/>
            <person name="Boughton B.A."/>
            <person name="Woo Y.H."/>
            <person name="Gao G."/>
            <person name="Schijlen E.G.W.M."/>
            <person name="Guo X."/>
            <person name="Momin A.A."/>
            <person name="Negrao S."/>
            <person name="Al-Babili S."/>
            <person name="Gehring C."/>
            <person name="Roessner U."/>
            <person name="Jung C."/>
            <person name="Murphy K."/>
            <person name="Arold S.T."/>
            <person name="Gojobori T."/>
            <person name="van der Linden C.G."/>
            <person name="van Loo E.N."/>
            <person name="Jellen E.N."/>
            <person name="Maughan P.J."/>
            <person name="Tester M."/>
        </authorList>
    </citation>
    <scope>NUCLEOTIDE SEQUENCE [LARGE SCALE GENOMIC DNA]</scope>
    <source>
        <strain evidence="1">cv. PI 614886</strain>
    </source>
</reference>
<keyword evidence="2" id="KW-1185">Reference proteome</keyword>
<name>A0A803LRC5_CHEQI</name>
<evidence type="ECO:0000313" key="2">
    <source>
        <dbReference type="Proteomes" id="UP000596660"/>
    </source>
</evidence>
<dbReference type="PANTHER" id="PTHR33710">
    <property type="entry name" value="BNAC02G09200D PROTEIN"/>
    <property type="match status" value="1"/>
</dbReference>
<accession>A0A803LRC5</accession>
<evidence type="ECO:0008006" key="3">
    <source>
        <dbReference type="Google" id="ProtNLM"/>
    </source>
</evidence>
<dbReference type="SUPFAM" id="SSF56219">
    <property type="entry name" value="DNase I-like"/>
    <property type="match status" value="1"/>
</dbReference>
<dbReference type="OMA" id="AVANNTW"/>
<dbReference type="Gramene" id="AUR62017504-RA">
    <property type="protein sequence ID" value="AUR62017504-RA:cds"/>
    <property type="gene ID" value="AUR62017504"/>
</dbReference>
<dbReference type="AlphaFoldDB" id="A0A803LRC5"/>
<dbReference type="Proteomes" id="UP000596660">
    <property type="component" value="Unplaced"/>
</dbReference>